<comment type="cofactor">
    <cofactor evidence="1">
        <name>pyridoxal 5'-phosphate</name>
        <dbReference type="ChEBI" id="CHEBI:597326"/>
    </cofactor>
</comment>
<dbReference type="EC" id="4.3.1.18" evidence="9"/>
<dbReference type="InterPro" id="IPR029066">
    <property type="entry name" value="PLP-binding_barrel"/>
</dbReference>
<comment type="catalytic activity">
    <reaction evidence="8">
        <text>D-serine = pyruvate + NH4(+)</text>
        <dbReference type="Rhea" id="RHEA:13977"/>
        <dbReference type="ChEBI" id="CHEBI:15361"/>
        <dbReference type="ChEBI" id="CHEBI:28938"/>
        <dbReference type="ChEBI" id="CHEBI:35247"/>
        <dbReference type="EC" id="4.3.1.18"/>
    </reaction>
    <physiologicalReaction direction="left-to-right" evidence="8">
        <dbReference type="Rhea" id="RHEA:13978"/>
    </physiologicalReaction>
</comment>
<dbReference type="Gene3D" id="2.40.37.20">
    <property type="entry name" value="D-serine dehydratase-like domain"/>
    <property type="match status" value="1"/>
</dbReference>
<dbReference type="EMBL" id="CAXITT010000329">
    <property type="protein sequence ID" value="CAL1539171.1"/>
    <property type="molecule type" value="Genomic_DNA"/>
</dbReference>
<organism evidence="13 14">
    <name type="scientific">Lymnaea stagnalis</name>
    <name type="common">Great pond snail</name>
    <name type="synonym">Helix stagnalis</name>
    <dbReference type="NCBI Taxonomy" id="6523"/>
    <lineage>
        <taxon>Eukaryota</taxon>
        <taxon>Metazoa</taxon>
        <taxon>Spiralia</taxon>
        <taxon>Lophotrochozoa</taxon>
        <taxon>Mollusca</taxon>
        <taxon>Gastropoda</taxon>
        <taxon>Heterobranchia</taxon>
        <taxon>Euthyneura</taxon>
        <taxon>Panpulmonata</taxon>
        <taxon>Hygrophila</taxon>
        <taxon>Lymnaeoidea</taxon>
        <taxon>Lymnaeidae</taxon>
        <taxon>Lymnaea</taxon>
    </lineage>
</organism>
<dbReference type="Proteomes" id="UP001497497">
    <property type="component" value="Unassembled WGS sequence"/>
</dbReference>
<dbReference type="Pfam" id="PF01168">
    <property type="entry name" value="Ala_racemase_N"/>
    <property type="match status" value="1"/>
</dbReference>
<keyword evidence="4" id="KW-0479">Metal-binding</keyword>
<evidence type="ECO:0000256" key="10">
    <source>
        <dbReference type="ARBA" id="ARBA00069616"/>
    </source>
</evidence>
<dbReference type="InterPro" id="IPR051466">
    <property type="entry name" value="D-amino_acid_metab_enzyme"/>
</dbReference>
<gene>
    <name evidence="13" type="ORF">GSLYS_00012992001</name>
</gene>
<keyword evidence="7" id="KW-0456">Lyase</keyword>
<dbReference type="InterPro" id="IPR001608">
    <property type="entry name" value="Ala_racemase_N"/>
</dbReference>
<evidence type="ECO:0000256" key="4">
    <source>
        <dbReference type="ARBA" id="ARBA00022723"/>
    </source>
</evidence>
<evidence type="ECO:0000256" key="6">
    <source>
        <dbReference type="ARBA" id="ARBA00022898"/>
    </source>
</evidence>
<evidence type="ECO:0000313" key="13">
    <source>
        <dbReference type="EMBL" id="CAL1539171.1"/>
    </source>
</evidence>
<evidence type="ECO:0000313" key="14">
    <source>
        <dbReference type="Proteomes" id="UP001497497"/>
    </source>
</evidence>
<dbReference type="FunFam" id="3.20.20.10:FF:000016">
    <property type="entry name" value="D-serine dehydratase"/>
    <property type="match status" value="1"/>
</dbReference>
<evidence type="ECO:0000256" key="2">
    <source>
        <dbReference type="ARBA" id="ARBA00001947"/>
    </source>
</evidence>
<dbReference type="PANTHER" id="PTHR28004:SF2">
    <property type="entry name" value="D-SERINE DEHYDRATASE"/>
    <property type="match status" value="1"/>
</dbReference>
<keyword evidence="5" id="KW-0862">Zinc</keyword>
<dbReference type="InterPro" id="IPR042208">
    <property type="entry name" value="D-ser_dehydrat-like_sf"/>
</dbReference>
<dbReference type="SMART" id="SM01119">
    <property type="entry name" value="D-ser_dehydrat"/>
    <property type="match status" value="1"/>
</dbReference>
<dbReference type="SUPFAM" id="SSF51419">
    <property type="entry name" value="PLP-binding barrel"/>
    <property type="match status" value="1"/>
</dbReference>
<evidence type="ECO:0000256" key="7">
    <source>
        <dbReference type="ARBA" id="ARBA00023239"/>
    </source>
</evidence>
<dbReference type="PANTHER" id="PTHR28004">
    <property type="entry name" value="ZGC:162816-RELATED"/>
    <property type="match status" value="1"/>
</dbReference>
<sequence>MSTKLSDLHTPCFLVDLQKVQQNCDHMIETCRKLNIKLRPHTKTHKTIEAAILQTKGSKRCIAVSTLAEAEFYAENGFDDILLAYPITADKINRCLALTIKLQKFHVMVSGLEGLECLETHAQFLPKEKFWSLFLDIDVGYGRTGFLWDGGDILDAAVRVNNNSLQLRLEQLYVHCGNSYGVKTSSERIKLQETNIHRLQQLQKRLMNYGFNCTYGVGSTPTCSLPIEDNKVLAEFHPGNYVFYDYMQHLFGSCRESNIACRVMTRVIAHKPEKNIIVVDCGWMALGLDGKMERPLDFCLIQGENNLRLLDMTQEIGKIVAKEGELDCRLYPVGMILYIIPFHSCCTSSLHAEYQIHNGDDVVATWKPVRGW</sequence>
<dbReference type="Gene3D" id="3.20.20.10">
    <property type="entry name" value="Alanine racemase"/>
    <property type="match status" value="1"/>
</dbReference>
<dbReference type="GO" id="GO:0036088">
    <property type="term" value="P:D-serine catabolic process"/>
    <property type="evidence" value="ECO:0007669"/>
    <property type="project" value="TreeGrafter"/>
</dbReference>
<evidence type="ECO:0000256" key="1">
    <source>
        <dbReference type="ARBA" id="ARBA00001933"/>
    </source>
</evidence>
<name>A0AAV2HYH0_LYMST</name>
<evidence type="ECO:0000256" key="11">
    <source>
        <dbReference type="ARBA" id="ARBA00075219"/>
    </source>
</evidence>
<reference evidence="13 14" key="1">
    <citation type="submission" date="2024-04" db="EMBL/GenBank/DDBJ databases">
        <authorList>
            <consortium name="Genoscope - CEA"/>
            <person name="William W."/>
        </authorList>
    </citation>
    <scope>NUCLEOTIDE SEQUENCE [LARGE SCALE GENOMIC DNA]</scope>
</reference>
<protein>
    <recommendedName>
        <fullName evidence="10">D-serine dehydratase</fullName>
        <ecNumber evidence="9">4.3.1.18</ecNumber>
    </recommendedName>
    <alternativeName>
        <fullName evidence="11">D-serine deaminase</fullName>
    </alternativeName>
</protein>
<evidence type="ECO:0000256" key="3">
    <source>
        <dbReference type="ARBA" id="ARBA00005323"/>
    </source>
</evidence>
<dbReference type="GO" id="GO:0046872">
    <property type="term" value="F:metal ion binding"/>
    <property type="evidence" value="ECO:0007669"/>
    <property type="project" value="UniProtKB-KW"/>
</dbReference>
<dbReference type="GO" id="GO:0008721">
    <property type="term" value="F:D-serine ammonia-lyase activity"/>
    <property type="evidence" value="ECO:0007669"/>
    <property type="project" value="UniProtKB-EC"/>
</dbReference>
<evidence type="ECO:0000256" key="5">
    <source>
        <dbReference type="ARBA" id="ARBA00022833"/>
    </source>
</evidence>
<dbReference type="Pfam" id="PF14031">
    <property type="entry name" value="D-ser_dehydrat"/>
    <property type="match status" value="1"/>
</dbReference>
<evidence type="ECO:0000256" key="9">
    <source>
        <dbReference type="ARBA" id="ARBA00066349"/>
    </source>
</evidence>
<dbReference type="AlphaFoldDB" id="A0AAV2HYH0"/>
<evidence type="ECO:0000256" key="8">
    <source>
        <dbReference type="ARBA" id="ARBA00051198"/>
    </source>
</evidence>
<proteinExistence type="inferred from homology"/>
<comment type="caution">
    <text evidence="13">The sequence shown here is derived from an EMBL/GenBank/DDBJ whole genome shotgun (WGS) entry which is preliminary data.</text>
</comment>
<keyword evidence="6" id="KW-0663">Pyridoxal phosphate</keyword>
<keyword evidence="14" id="KW-1185">Reference proteome</keyword>
<comment type="similarity">
    <text evidence="3">Belongs to the DSD1 family.</text>
</comment>
<dbReference type="InterPro" id="IPR026956">
    <property type="entry name" value="D-ser_dehydrat-like_dom"/>
</dbReference>
<comment type="cofactor">
    <cofactor evidence="2">
        <name>Zn(2+)</name>
        <dbReference type="ChEBI" id="CHEBI:29105"/>
    </cofactor>
</comment>
<feature type="domain" description="D-serine dehydratase-like" evidence="12">
    <location>
        <begin position="260"/>
        <end position="358"/>
    </location>
</feature>
<evidence type="ECO:0000259" key="12">
    <source>
        <dbReference type="SMART" id="SM01119"/>
    </source>
</evidence>
<accession>A0AAV2HYH0</accession>